<evidence type="ECO:0000313" key="1">
    <source>
        <dbReference type="EMBL" id="GAA0149168.1"/>
    </source>
</evidence>
<proteinExistence type="predicted"/>
<dbReference type="AlphaFoldDB" id="A0AAV3PD66"/>
<gene>
    <name evidence="1" type="ORF">LIER_36877</name>
</gene>
<accession>A0AAV3PD66</accession>
<dbReference type="Proteomes" id="UP001454036">
    <property type="component" value="Unassembled WGS sequence"/>
</dbReference>
<evidence type="ECO:0000313" key="2">
    <source>
        <dbReference type="Proteomes" id="UP001454036"/>
    </source>
</evidence>
<comment type="caution">
    <text evidence="1">The sequence shown here is derived from an EMBL/GenBank/DDBJ whole genome shotgun (WGS) entry which is preliminary data.</text>
</comment>
<reference evidence="1 2" key="1">
    <citation type="submission" date="2024-01" db="EMBL/GenBank/DDBJ databases">
        <title>The complete chloroplast genome sequence of Lithospermum erythrorhizon: insights into the phylogenetic relationship among Boraginaceae species and the maternal lineages of purple gromwells.</title>
        <authorList>
            <person name="Okada T."/>
            <person name="Watanabe K."/>
        </authorList>
    </citation>
    <scope>NUCLEOTIDE SEQUENCE [LARGE SCALE GENOMIC DNA]</scope>
</reference>
<organism evidence="1 2">
    <name type="scientific">Lithospermum erythrorhizon</name>
    <name type="common">Purple gromwell</name>
    <name type="synonym">Lithospermum officinale var. erythrorhizon</name>
    <dbReference type="NCBI Taxonomy" id="34254"/>
    <lineage>
        <taxon>Eukaryota</taxon>
        <taxon>Viridiplantae</taxon>
        <taxon>Streptophyta</taxon>
        <taxon>Embryophyta</taxon>
        <taxon>Tracheophyta</taxon>
        <taxon>Spermatophyta</taxon>
        <taxon>Magnoliopsida</taxon>
        <taxon>eudicotyledons</taxon>
        <taxon>Gunneridae</taxon>
        <taxon>Pentapetalae</taxon>
        <taxon>asterids</taxon>
        <taxon>lamiids</taxon>
        <taxon>Boraginales</taxon>
        <taxon>Boraginaceae</taxon>
        <taxon>Boraginoideae</taxon>
        <taxon>Lithospermeae</taxon>
        <taxon>Lithospermum</taxon>
    </lineage>
</organism>
<sequence>MLEVAEVYEDVFHLMARIDNPYKKYFIIGKDNSNYEDDNDLDERKLDLCEEEDKKEKLQIASDRRIGPTTHEDFVKARTFVKLL</sequence>
<protein>
    <submittedName>
        <fullName evidence="1">Uncharacterized protein</fullName>
    </submittedName>
</protein>
<dbReference type="EMBL" id="BAABME010017198">
    <property type="protein sequence ID" value="GAA0149168.1"/>
    <property type="molecule type" value="Genomic_DNA"/>
</dbReference>
<keyword evidence="2" id="KW-1185">Reference proteome</keyword>
<name>A0AAV3PD66_LITER</name>